<protein>
    <submittedName>
        <fullName evidence="2">Uncharacterized protein</fullName>
    </submittedName>
</protein>
<proteinExistence type="predicted"/>
<keyword evidence="1" id="KW-1185">Reference proteome</keyword>
<sequence length="133" mass="15048">MWLLCTVVKKSAYGKTEISVQSAIEVLKQSSLKENEQLPKRKNVAAENKSWKSRNHNILQGKNVKSYLKSSTTIISYVNFESDRLFFSKNSTHSSSMIGKRCSSSFAGMITESDKEARSNIDGSLRFVSEWRS</sequence>
<dbReference type="Proteomes" id="UP000887565">
    <property type="component" value="Unplaced"/>
</dbReference>
<dbReference type="WBParaSite" id="nRc.2.0.1.t17029-RA">
    <property type="protein sequence ID" value="nRc.2.0.1.t17029-RA"/>
    <property type="gene ID" value="nRc.2.0.1.g17029"/>
</dbReference>
<evidence type="ECO:0000313" key="2">
    <source>
        <dbReference type="WBParaSite" id="nRc.2.0.1.t17029-RA"/>
    </source>
</evidence>
<organism evidence="1 2">
    <name type="scientific">Romanomermis culicivorax</name>
    <name type="common">Nematode worm</name>
    <dbReference type="NCBI Taxonomy" id="13658"/>
    <lineage>
        <taxon>Eukaryota</taxon>
        <taxon>Metazoa</taxon>
        <taxon>Ecdysozoa</taxon>
        <taxon>Nematoda</taxon>
        <taxon>Enoplea</taxon>
        <taxon>Dorylaimia</taxon>
        <taxon>Mermithida</taxon>
        <taxon>Mermithoidea</taxon>
        <taxon>Mermithidae</taxon>
        <taxon>Romanomermis</taxon>
    </lineage>
</organism>
<name>A0A915IUG3_ROMCU</name>
<evidence type="ECO:0000313" key="1">
    <source>
        <dbReference type="Proteomes" id="UP000887565"/>
    </source>
</evidence>
<accession>A0A915IUG3</accession>
<dbReference type="AlphaFoldDB" id="A0A915IUG3"/>
<reference evidence="2" key="1">
    <citation type="submission" date="2022-11" db="UniProtKB">
        <authorList>
            <consortium name="WormBaseParasite"/>
        </authorList>
    </citation>
    <scope>IDENTIFICATION</scope>
</reference>